<dbReference type="EMBL" id="JAVFHQ010000036">
    <property type="protein sequence ID" value="KAK4543030.1"/>
    <property type="molecule type" value="Genomic_DNA"/>
</dbReference>
<accession>A0AAV9JE65</accession>
<protein>
    <submittedName>
        <fullName evidence="5">Uncharacterized protein</fullName>
    </submittedName>
</protein>
<name>A0AAV9JE65_9PEZI</name>
<dbReference type="GO" id="GO:0016791">
    <property type="term" value="F:phosphatase activity"/>
    <property type="evidence" value="ECO:0007669"/>
    <property type="project" value="UniProtKB-ARBA"/>
</dbReference>
<dbReference type="Proteomes" id="UP001324427">
    <property type="component" value="Unassembled WGS sequence"/>
</dbReference>
<evidence type="ECO:0000256" key="4">
    <source>
        <dbReference type="ARBA" id="ARBA00023277"/>
    </source>
</evidence>
<organism evidence="5 6">
    <name type="scientific">Oleoguttula mirabilis</name>
    <dbReference type="NCBI Taxonomy" id="1507867"/>
    <lineage>
        <taxon>Eukaryota</taxon>
        <taxon>Fungi</taxon>
        <taxon>Dikarya</taxon>
        <taxon>Ascomycota</taxon>
        <taxon>Pezizomycotina</taxon>
        <taxon>Dothideomycetes</taxon>
        <taxon>Dothideomycetidae</taxon>
        <taxon>Mycosphaerellales</taxon>
        <taxon>Teratosphaeriaceae</taxon>
        <taxon>Oleoguttula</taxon>
    </lineage>
</organism>
<comment type="caution">
    <text evidence="5">The sequence shown here is derived from an EMBL/GenBank/DDBJ whole genome shotgun (WGS) entry which is preliminary data.</text>
</comment>
<dbReference type="InterPro" id="IPR036412">
    <property type="entry name" value="HAD-like_sf"/>
</dbReference>
<dbReference type="InterPro" id="IPR041492">
    <property type="entry name" value="HAD_2"/>
</dbReference>
<dbReference type="InterPro" id="IPR023198">
    <property type="entry name" value="PGP-like_dom2"/>
</dbReference>
<dbReference type="InterPro" id="IPR023214">
    <property type="entry name" value="HAD_sf"/>
</dbReference>
<dbReference type="InterPro" id="IPR051600">
    <property type="entry name" value="Beta-PGM-like"/>
</dbReference>
<dbReference type="PANTHER" id="PTHR46193">
    <property type="entry name" value="6-PHOSPHOGLUCONATE PHOSPHATASE"/>
    <property type="match status" value="1"/>
</dbReference>
<dbReference type="InterPro" id="IPR006439">
    <property type="entry name" value="HAD-SF_hydro_IA"/>
</dbReference>
<evidence type="ECO:0000313" key="6">
    <source>
        <dbReference type="Proteomes" id="UP001324427"/>
    </source>
</evidence>
<keyword evidence="3" id="KW-0460">Magnesium</keyword>
<evidence type="ECO:0000256" key="3">
    <source>
        <dbReference type="ARBA" id="ARBA00022842"/>
    </source>
</evidence>
<keyword evidence="6" id="KW-1185">Reference proteome</keyword>
<evidence type="ECO:0000256" key="2">
    <source>
        <dbReference type="ARBA" id="ARBA00022723"/>
    </source>
</evidence>
<evidence type="ECO:0000313" key="5">
    <source>
        <dbReference type="EMBL" id="KAK4543030.1"/>
    </source>
</evidence>
<dbReference type="CDD" id="cd07505">
    <property type="entry name" value="HAD_BPGM-like"/>
    <property type="match status" value="1"/>
</dbReference>
<dbReference type="Gene3D" id="3.40.50.1000">
    <property type="entry name" value="HAD superfamily/HAD-like"/>
    <property type="match status" value="1"/>
</dbReference>
<keyword evidence="2" id="KW-0479">Metal-binding</keyword>
<reference evidence="5 6" key="1">
    <citation type="submission" date="2021-11" db="EMBL/GenBank/DDBJ databases">
        <title>Black yeast isolated from Biological Soil Crust.</title>
        <authorList>
            <person name="Kurbessoian T."/>
        </authorList>
    </citation>
    <scope>NUCLEOTIDE SEQUENCE [LARGE SCALE GENOMIC DNA]</scope>
    <source>
        <strain evidence="5 6">CCFEE 5522</strain>
    </source>
</reference>
<dbReference type="NCBIfam" id="TIGR01509">
    <property type="entry name" value="HAD-SF-IA-v3"/>
    <property type="match status" value="1"/>
</dbReference>
<comment type="cofactor">
    <cofactor evidence="1">
        <name>Mg(2+)</name>
        <dbReference type="ChEBI" id="CHEBI:18420"/>
    </cofactor>
</comment>
<dbReference type="SFLD" id="SFLDS00003">
    <property type="entry name" value="Haloacid_Dehalogenase"/>
    <property type="match status" value="1"/>
</dbReference>
<dbReference type="SUPFAM" id="SSF56784">
    <property type="entry name" value="HAD-like"/>
    <property type="match status" value="1"/>
</dbReference>
<dbReference type="SFLD" id="SFLDG01129">
    <property type="entry name" value="C1.5:_HAD__Beta-PGM__Phosphata"/>
    <property type="match status" value="1"/>
</dbReference>
<keyword evidence="4" id="KW-0119">Carbohydrate metabolism</keyword>
<dbReference type="AlphaFoldDB" id="A0AAV9JE65"/>
<gene>
    <name evidence="5" type="ORF">LTR36_006028</name>
</gene>
<sequence length="249" mass="27803">MGKLKYILLDCDNTLCQSERLAFEACAELTNEVLEKHDIKERYDVDSLLEDFVGHNFRNMLVGLQKKHDFKMSAEEQDDYVSRELGKVTQKLSEKCTECPGVTEQLEWAKAQGYPMSVVSTSALPRVIASLKKTNLLHFFKEDQVYSAATSLNPPSSKPDPAIYLHACKELGVKPEECLTVEDSKSGATAAMRAGIPTIGYVGLYGLEDGEEKMKQMAGVLAEQTKAQVIMYDWKEFPECVKKIEASTS</sequence>
<dbReference type="Gene3D" id="1.10.150.240">
    <property type="entry name" value="Putative phosphatase, domain 2"/>
    <property type="match status" value="1"/>
</dbReference>
<dbReference type="Pfam" id="PF13419">
    <property type="entry name" value="HAD_2"/>
    <property type="match status" value="1"/>
</dbReference>
<evidence type="ECO:0000256" key="1">
    <source>
        <dbReference type="ARBA" id="ARBA00001946"/>
    </source>
</evidence>
<dbReference type="PANTHER" id="PTHR46193:SF18">
    <property type="entry name" value="HEXITOL PHOSPHATASE B"/>
    <property type="match status" value="1"/>
</dbReference>
<proteinExistence type="predicted"/>
<dbReference type="GO" id="GO:0046872">
    <property type="term" value="F:metal ion binding"/>
    <property type="evidence" value="ECO:0007669"/>
    <property type="project" value="UniProtKB-KW"/>
</dbReference>